<evidence type="ECO:0000259" key="1">
    <source>
        <dbReference type="PROSITE" id="PS51397"/>
    </source>
</evidence>
<dbReference type="PROSITE" id="PS51397">
    <property type="entry name" value="WLM"/>
    <property type="match status" value="1"/>
</dbReference>
<keyword evidence="3" id="KW-1185">Reference proteome</keyword>
<protein>
    <submittedName>
        <fullName evidence="2">WLM-domain-containing protein</fullName>
    </submittedName>
</protein>
<dbReference type="PANTHER" id="PTHR46622:SF1">
    <property type="entry name" value="DNA-DEPENDENT METALLOPROTEASE WSS1"/>
    <property type="match status" value="1"/>
</dbReference>
<feature type="non-terminal residue" evidence="2">
    <location>
        <position position="1"/>
    </location>
</feature>
<evidence type="ECO:0000313" key="3">
    <source>
        <dbReference type="Proteomes" id="UP000092321"/>
    </source>
</evidence>
<dbReference type="OrthoDB" id="49605at2759"/>
<dbReference type="GO" id="GO:0008237">
    <property type="term" value="F:metallopeptidase activity"/>
    <property type="evidence" value="ECO:0007669"/>
    <property type="project" value="TreeGrafter"/>
</dbReference>
<feature type="domain" description="WLM" evidence="1">
    <location>
        <begin position="1"/>
        <end position="141"/>
    </location>
</feature>
<dbReference type="GO" id="GO:0006281">
    <property type="term" value="P:DNA repair"/>
    <property type="evidence" value="ECO:0007669"/>
    <property type="project" value="TreeGrafter"/>
</dbReference>
<dbReference type="GO" id="GO:0005634">
    <property type="term" value="C:nucleus"/>
    <property type="evidence" value="ECO:0007669"/>
    <property type="project" value="TreeGrafter"/>
</dbReference>
<dbReference type="InterPro" id="IPR013536">
    <property type="entry name" value="WLM_dom"/>
</dbReference>
<dbReference type="AlphaFoldDB" id="A0A1B7TBQ4"/>
<comment type="caution">
    <text evidence="2">The sequence shown here is derived from an EMBL/GenBank/DDBJ whole genome shotgun (WGS) entry which is preliminary data.</text>
</comment>
<organism evidence="2 3">
    <name type="scientific">Hanseniaspora valbyensis NRRL Y-1626</name>
    <dbReference type="NCBI Taxonomy" id="766949"/>
    <lineage>
        <taxon>Eukaryota</taxon>
        <taxon>Fungi</taxon>
        <taxon>Dikarya</taxon>
        <taxon>Ascomycota</taxon>
        <taxon>Saccharomycotina</taxon>
        <taxon>Saccharomycetes</taxon>
        <taxon>Saccharomycodales</taxon>
        <taxon>Saccharomycodaceae</taxon>
        <taxon>Hanseniaspora</taxon>
    </lineage>
</organism>
<dbReference type="EMBL" id="LXPE01000022">
    <property type="protein sequence ID" value="OBA26176.1"/>
    <property type="molecule type" value="Genomic_DNA"/>
</dbReference>
<evidence type="ECO:0000313" key="2">
    <source>
        <dbReference type="EMBL" id="OBA26176.1"/>
    </source>
</evidence>
<name>A0A1B7TBQ4_9ASCO</name>
<dbReference type="Pfam" id="PF08325">
    <property type="entry name" value="WLM"/>
    <property type="match status" value="1"/>
</dbReference>
<dbReference type="InterPro" id="IPR053000">
    <property type="entry name" value="WSS1-like_metalloprotease"/>
</dbReference>
<dbReference type="PANTHER" id="PTHR46622">
    <property type="entry name" value="DNA-DEPENDENT METALLOPROTEASE WSS1"/>
    <property type="match status" value="1"/>
</dbReference>
<sequence>KFENKNPNISTIASLKKGPFPDDCLRMLYSLSHKVSKLMHKNNLRIIHLQEFHPKQENLLGMNVNKGSKILLRLRHNNDSYLLMDEDSVLDTLLHELVHNSIGPHNTHFHKLWEDYRQQQWANLNLGLYNNFLGKGARLGG</sequence>
<dbReference type="Proteomes" id="UP000092321">
    <property type="component" value="Unassembled WGS sequence"/>
</dbReference>
<proteinExistence type="predicted"/>
<gene>
    <name evidence="2" type="ORF">HANVADRAFT_17574</name>
</gene>
<reference evidence="3" key="1">
    <citation type="journal article" date="2016" name="Proc. Natl. Acad. Sci. U.S.A.">
        <title>Comparative genomics of biotechnologically important yeasts.</title>
        <authorList>
            <person name="Riley R."/>
            <person name="Haridas S."/>
            <person name="Wolfe K.H."/>
            <person name="Lopes M.R."/>
            <person name="Hittinger C.T."/>
            <person name="Goeker M."/>
            <person name="Salamov A.A."/>
            <person name="Wisecaver J.H."/>
            <person name="Long T.M."/>
            <person name="Calvey C.H."/>
            <person name="Aerts A.L."/>
            <person name="Barry K.W."/>
            <person name="Choi C."/>
            <person name="Clum A."/>
            <person name="Coughlan A.Y."/>
            <person name="Deshpande S."/>
            <person name="Douglass A.P."/>
            <person name="Hanson S.J."/>
            <person name="Klenk H.-P."/>
            <person name="LaButti K.M."/>
            <person name="Lapidus A."/>
            <person name="Lindquist E.A."/>
            <person name="Lipzen A.M."/>
            <person name="Meier-Kolthoff J.P."/>
            <person name="Ohm R.A."/>
            <person name="Otillar R.P."/>
            <person name="Pangilinan J.L."/>
            <person name="Peng Y."/>
            <person name="Rokas A."/>
            <person name="Rosa C.A."/>
            <person name="Scheuner C."/>
            <person name="Sibirny A.A."/>
            <person name="Slot J.C."/>
            <person name="Stielow J.B."/>
            <person name="Sun H."/>
            <person name="Kurtzman C.P."/>
            <person name="Blackwell M."/>
            <person name="Grigoriev I.V."/>
            <person name="Jeffries T.W."/>
        </authorList>
    </citation>
    <scope>NUCLEOTIDE SEQUENCE [LARGE SCALE GENOMIC DNA]</scope>
    <source>
        <strain evidence="3">NRRL Y-1626</strain>
    </source>
</reference>
<feature type="non-terminal residue" evidence="2">
    <location>
        <position position="141"/>
    </location>
</feature>
<accession>A0A1B7TBQ4</accession>